<dbReference type="PROSITE" id="PS50801">
    <property type="entry name" value="STAS"/>
    <property type="match status" value="1"/>
</dbReference>
<dbReference type="Gene3D" id="3.30.750.24">
    <property type="entry name" value="STAS domain"/>
    <property type="match status" value="1"/>
</dbReference>
<dbReference type="Pfam" id="PF01740">
    <property type="entry name" value="STAS"/>
    <property type="match status" value="1"/>
</dbReference>
<dbReference type="SUPFAM" id="SSF52091">
    <property type="entry name" value="SpoIIaa-like"/>
    <property type="match status" value="1"/>
</dbReference>
<comment type="similarity">
    <text evidence="1 2">Belongs to the anti-sigma-factor antagonist family.</text>
</comment>
<dbReference type="EMBL" id="JAMZEB010000002">
    <property type="protein sequence ID" value="MCP2356094.1"/>
    <property type="molecule type" value="Genomic_DNA"/>
</dbReference>
<dbReference type="AlphaFoldDB" id="A0A9X2K184"/>
<reference evidence="4" key="1">
    <citation type="submission" date="2022-06" db="EMBL/GenBank/DDBJ databases">
        <title>Sequencing the genomes of 1000 actinobacteria strains.</title>
        <authorList>
            <person name="Klenk H.-P."/>
        </authorList>
    </citation>
    <scope>NUCLEOTIDE SEQUENCE</scope>
    <source>
        <strain evidence="4">DSM 46694</strain>
    </source>
</reference>
<name>A0A9X2K184_9ACTN</name>
<evidence type="ECO:0000256" key="1">
    <source>
        <dbReference type="ARBA" id="ARBA00009013"/>
    </source>
</evidence>
<comment type="caution">
    <text evidence="4">The sequence shown here is derived from an EMBL/GenBank/DDBJ whole genome shotgun (WGS) entry which is preliminary data.</text>
</comment>
<dbReference type="InterPro" id="IPR002645">
    <property type="entry name" value="STAS_dom"/>
</dbReference>
<organism evidence="4 5">
    <name type="scientific">Nonomuraea thailandensis</name>
    <dbReference type="NCBI Taxonomy" id="1188745"/>
    <lineage>
        <taxon>Bacteria</taxon>
        <taxon>Bacillati</taxon>
        <taxon>Actinomycetota</taxon>
        <taxon>Actinomycetes</taxon>
        <taxon>Streptosporangiales</taxon>
        <taxon>Streptosporangiaceae</taxon>
        <taxon>Nonomuraea</taxon>
    </lineage>
</organism>
<dbReference type="InterPro" id="IPR003658">
    <property type="entry name" value="Anti-sigma_ant"/>
</dbReference>
<sequence>MTPLHLGCRPLAAGPAAGVMISVTGELDAGNADDLESYIGRMRHPGRPLVLDLGGLTFMDSTGLHVLLRVHGEVRRQGGTLHLAAVRDLPARLLQITEVWDALDIHPSTQAAITALSQAPAPRLGRLPRG</sequence>
<dbReference type="Proteomes" id="UP001139648">
    <property type="component" value="Unassembled WGS sequence"/>
</dbReference>
<evidence type="ECO:0000259" key="3">
    <source>
        <dbReference type="PROSITE" id="PS50801"/>
    </source>
</evidence>
<dbReference type="GO" id="GO:0043856">
    <property type="term" value="F:anti-sigma factor antagonist activity"/>
    <property type="evidence" value="ECO:0007669"/>
    <property type="project" value="InterPro"/>
</dbReference>
<evidence type="ECO:0000313" key="4">
    <source>
        <dbReference type="EMBL" id="MCP2356094.1"/>
    </source>
</evidence>
<dbReference type="InterPro" id="IPR036513">
    <property type="entry name" value="STAS_dom_sf"/>
</dbReference>
<keyword evidence="5" id="KW-1185">Reference proteome</keyword>
<dbReference type="RefSeq" id="WP_253742862.1">
    <property type="nucleotide sequence ID" value="NZ_BAABKA010000001.1"/>
</dbReference>
<dbReference type="CDD" id="cd07043">
    <property type="entry name" value="STAS_anti-anti-sigma_factors"/>
    <property type="match status" value="1"/>
</dbReference>
<evidence type="ECO:0000256" key="2">
    <source>
        <dbReference type="RuleBase" id="RU003749"/>
    </source>
</evidence>
<evidence type="ECO:0000313" key="5">
    <source>
        <dbReference type="Proteomes" id="UP001139648"/>
    </source>
</evidence>
<feature type="domain" description="STAS" evidence="3">
    <location>
        <begin position="19"/>
        <end position="116"/>
    </location>
</feature>
<accession>A0A9X2K184</accession>
<protein>
    <recommendedName>
        <fullName evidence="2">Anti-sigma factor antagonist</fullName>
    </recommendedName>
</protein>
<dbReference type="PANTHER" id="PTHR33495:SF2">
    <property type="entry name" value="ANTI-SIGMA FACTOR ANTAGONIST TM_1081-RELATED"/>
    <property type="match status" value="1"/>
</dbReference>
<proteinExistence type="inferred from homology"/>
<dbReference type="PANTHER" id="PTHR33495">
    <property type="entry name" value="ANTI-SIGMA FACTOR ANTAGONIST TM_1081-RELATED-RELATED"/>
    <property type="match status" value="1"/>
</dbReference>
<dbReference type="NCBIfam" id="TIGR00377">
    <property type="entry name" value="ant_ant_sig"/>
    <property type="match status" value="1"/>
</dbReference>
<gene>
    <name evidence="4" type="ORF">HD597_003114</name>
</gene>